<feature type="coiled-coil region" evidence="1">
    <location>
        <begin position="225"/>
        <end position="252"/>
    </location>
</feature>
<protein>
    <recommendedName>
        <fullName evidence="4">Programmed cell death protein 7</fullName>
    </recommendedName>
</protein>
<evidence type="ECO:0008006" key="4">
    <source>
        <dbReference type="Google" id="ProtNLM"/>
    </source>
</evidence>
<comment type="caution">
    <text evidence="2">The sequence shown here is derived from an EMBL/GenBank/DDBJ whole genome shotgun (WGS) entry which is preliminary data.</text>
</comment>
<keyword evidence="3" id="KW-1185">Reference proteome</keyword>
<dbReference type="EMBL" id="JASPKZ010010280">
    <property type="protein sequence ID" value="KAJ9574529.1"/>
    <property type="molecule type" value="Genomic_DNA"/>
</dbReference>
<dbReference type="Pfam" id="PF16021">
    <property type="entry name" value="PDCD7"/>
    <property type="match status" value="1"/>
</dbReference>
<proteinExistence type="predicted"/>
<dbReference type="PANTHER" id="PTHR48190">
    <property type="entry name" value="PROGRAMMED CELL DEATH PROTEIN 7"/>
    <property type="match status" value="1"/>
</dbReference>
<evidence type="ECO:0000256" key="1">
    <source>
        <dbReference type="SAM" id="Coils"/>
    </source>
</evidence>
<feature type="coiled-coil region" evidence="1">
    <location>
        <begin position="99"/>
        <end position="126"/>
    </location>
</feature>
<dbReference type="InterPro" id="IPR031974">
    <property type="entry name" value="PDCD7"/>
</dbReference>
<accession>A0AAD8E2Q0</accession>
<gene>
    <name evidence="2" type="ORF">L9F63_008302</name>
</gene>
<evidence type="ECO:0000313" key="3">
    <source>
        <dbReference type="Proteomes" id="UP001233999"/>
    </source>
</evidence>
<dbReference type="Proteomes" id="UP001233999">
    <property type="component" value="Unassembled WGS sequence"/>
</dbReference>
<dbReference type="InterPro" id="IPR052831">
    <property type="entry name" value="Apoptosis_promoter"/>
</dbReference>
<name>A0AAD8E2Q0_DIPPU</name>
<reference evidence="2" key="1">
    <citation type="journal article" date="2023" name="IScience">
        <title>Live-bearing cockroach genome reveals convergent evolutionary mechanisms linked to viviparity in insects and beyond.</title>
        <authorList>
            <person name="Fouks B."/>
            <person name="Harrison M.C."/>
            <person name="Mikhailova A.A."/>
            <person name="Marchal E."/>
            <person name="English S."/>
            <person name="Carruthers M."/>
            <person name="Jennings E.C."/>
            <person name="Chiamaka E.L."/>
            <person name="Frigard R.A."/>
            <person name="Pippel M."/>
            <person name="Attardo G.M."/>
            <person name="Benoit J.B."/>
            <person name="Bornberg-Bauer E."/>
            <person name="Tobe S.S."/>
        </authorList>
    </citation>
    <scope>NUCLEOTIDE SEQUENCE</scope>
    <source>
        <strain evidence="2">Stay&amp;Tobe</strain>
    </source>
</reference>
<evidence type="ECO:0000313" key="2">
    <source>
        <dbReference type="EMBL" id="KAJ9574529.1"/>
    </source>
</evidence>
<dbReference type="GO" id="GO:0005689">
    <property type="term" value="C:U12-type spliceosomal complex"/>
    <property type="evidence" value="ECO:0007669"/>
    <property type="project" value="TreeGrafter"/>
</dbReference>
<dbReference type="AlphaFoldDB" id="A0AAD8E2Q0"/>
<feature type="non-terminal residue" evidence="2">
    <location>
        <position position="1"/>
    </location>
</feature>
<sequence length="402" mass="47752">MTYRFPPQSPKQEMLQYTSVMNFNIPPPGFRQPYANEEDNRGTYMNYAPPQHQILEESMKHLRESEENRNIAIYLQNFVQAKERHVNISKKHTTHSLKISEARQLLKICLNDLEKLQTLQKDLNKNCEGLSPALWKEKWEHVKKLKVTVSNSLERLNNPGTVDHLKKLLMKQTKKRKREKRKRSERQEMLADCHVKRQRLDKTIDNWLKDMQDVVERAKREESLKHEADQVLSEVTRKKAEARRQLNMLKGLEKLRRIRAQVAVNRGQHVNTETGIRFTRVIEHLVKLWEDQMKEYEVEEQGLRVMLEEAVEERTKSEVTQTKQVLNQWEMLLFGKREPFNDFYQAAENDVEAFIEIRKSWDKFVAHPGALVSSSIPIGWVLPKTEKPQNWIFFLNNVFRTM</sequence>
<keyword evidence="1" id="KW-0175">Coiled coil</keyword>
<reference evidence="2" key="2">
    <citation type="submission" date="2023-05" db="EMBL/GenBank/DDBJ databases">
        <authorList>
            <person name="Fouks B."/>
        </authorList>
    </citation>
    <scope>NUCLEOTIDE SEQUENCE</scope>
    <source>
        <strain evidence="2">Stay&amp;Tobe</strain>
        <tissue evidence="2">Testes</tissue>
    </source>
</reference>
<dbReference type="PANTHER" id="PTHR48190:SF2">
    <property type="entry name" value="PROGRAMMED CELL DEATH PROTEIN 7"/>
    <property type="match status" value="1"/>
</dbReference>
<organism evidence="2 3">
    <name type="scientific">Diploptera punctata</name>
    <name type="common">Pacific beetle cockroach</name>
    <dbReference type="NCBI Taxonomy" id="6984"/>
    <lineage>
        <taxon>Eukaryota</taxon>
        <taxon>Metazoa</taxon>
        <taxon>Ecdysozoa</taxon>
        <taxon>Arthropoda</taxon>
        <taxon>Hexapoda</taxon>
        <taxon>Insecta</taxon>
        <taxon>Pterygota</taxon>
        <taxon>Neoptera</taxon>
        <taxon>Polyneoptera</taxon>
        <taxon>Dictyoptera</taxon>
        <taxon>Blattodea</taxon>
        <taxon>Blaberoidea</taxon>
        <taxon>Blaberidae</taxon>
        <taxon>Diplopterinae</taxon>
        <taxon>Diploptera</taxon>
    </lineage>
</organism>